<evidence type="ECO:0000313" key="2">
    <source>
        <dbReference type="Proteomes" id="UP000252884"/>
    </source>
</evidence>
<name>A0A368XB25_9BURK</name>
<keyword evidence="2" id="KW-1185">Reference proteome</keyword>
<organism evidence="1 2">
    <name type="scientific">Pseudorhodoferax soli</name>
    <dbReference type="NCBI Taxonomy" id="545864"/>
    <lineage>
        <taxon>Bacteria</taxon>
        <taxon>Pseudomonadati</taxon>
        <taxon>Pseudomonadota</taxon>
        <taxon>Betaproteobacteria</taxon>
        <taxon>Burkholderiales</taxon>
        <taxon>Comamonadaceae</taxon>
    </lineage>
</organism>
<dbReference type="RefSeq" id="WP_170168368.1">
    <property type="nucleotide sequence ID" value="NZ_QPJK01000013.1"/>
</dbReference>
<protein>
    <submittedName>
        <fullName evidence="1">Uncharacterized protein</fullName>
    </submittedName>
</protein>
<dbReference type="AlphaFoldDB" id="A0A368XB25"/>
<gene>
    <name evidence="1" type="ORF">DES41_11397</name>
</gene>
<comment type="caution">
    <text evidence="1">The sequence shown here is derived from an EMBL/GenBank/DDBJ whole genome shotgun (WGS) entry which is preliminary data.</text>
</comment>
<dbReference type="EMBL" id="QPJK01000013">
    <property type="protein sequence ID" value="RCW65173.1"/>
    <property type="molecule type" value="Genomic_DNA"/>
</dbReference>
<reference evidence="1 2" key="1">
    <citation type="submission" date="2018-07" db="EMBL/GenBank/DDBJ databases">
        <title>Genomic Encyclopedia of Type Strains, Phase IV (KMG-IV): sequencing the most valuable type-strain genomes for metagenomic binning, comparative biology and taxonomic classification.</title>
        <authorList>
            <person name="Goeker M."/>
        </authorList>
    </citation>
    <scope>NUCLEOTIDE SEQUENCE [LARGE SCALE GENOMIC DNA]</scope>
    <source>
        <strain evidence="1 2">DSM 21634</strain>
    </source>
</reference>
<sequence>MNRHPYSGLRPGFNAFGDVLADPGQLSRAERIDLLRRQAGRLLADGNREARWVGERLQTWLASGGELDAVLGVRAPRGSRATPQERVRRDEVDNLLLRLSVQVGGDAKALEMLRGQCPAPDHVADIVGRLKALNAPTSQDALSRARKRSCTS</sequence>
<proteinExistence type="predicted"/>
<evidence type="ECO:0000313" key="1">
    <source>
        <dbReference type="EMBL" id="RCW65173.1"/>
    </source>
</evidence>
<dbReference type="Proteomes" id="UP000252884">
    <property type="component" value="Unassembled WGS sequence"/>
</dbReference>
<accession>A0A368XB25</accession>